<evidence type="ECO:0000313" key="2">
    <source>
        <dbReference type="EMBL" id="KYF91628.1"/>
    </source>
</evidence>
<dbReference type="Proteomes" id="UP000075635">
    <property type="component" value="Unassembled WGS sequence"/>
</dbReference>
<protein>
    <recommendedName>
        <fullName evidence="1">MAM domain-containing protein</fullName>
    </recommendedName>
</protein>
<reference evidence="2 3" key="1">
    <citation type="submission" date="2014-02" db="EMBL/GenBank/DDBJ databases">
        <title>The small core and large imbalanced accessory genome model reveals a collaborative survival strategy of Sorangium cellulosum strains in nature.</title>
        <authorList>
            <person name="Han K."/>
            <person name="Peng R."/>
            <person name="Blom J."/>
            <person name="Li Y.-Z."/>
        </authorList>
    </citation>
    <scope>NUCLEOTIDE SEQUENCE [LARGE SCALE GENOMIC DNA]</scope>
    <source>
        <strain evidence="2 3">So0011-07</strain>
    </source>
</reference>
<dbReference type="PROSITE" id="PS50060">
    <property type="entry name" value="MAM_2"/>
    <property type="match status" value="1"/>
</dbReference>
<proteinExistence type="predicted"/>
<name>A0A150SHE3_SORCE</name>
<dbReference type="InterPro" id="IPR013320">
    <property type="entry name" value="ConA-like_dom_sf"/>
</dbReference>
<sequence>MKRWIVRAAVSCGLAVAGCTSGPADEPWLAERDVYPVVDWAARAPAAFRGARGNDGPVAPCSAEVLFADGFADNAARWSLASGWEIGPARASSDQRAGSPDPAIDHTLTGDNGVAGVLLGGSPSVTAPHPQRYLTSPAVDAAVRGRVTLSFWRWLNATYRNKARVEVFDGSRWGIVYESPHDDVVESAWKRVTYDLTPYKSRSLRVRFGYSAVIAFGGAPMSGWNIDDVQIGACR</sequence>
<feature type="domain" description="MAM" evidence="1">
    <location>
        <begin position="63"/>
        <end position="235"/>
    </location>
</feature>
<dbReference type="GO" id="GO:0016020">
    <property type="term" value="C:membrane"/>
    <property type="evidence" value="ECO:0007669"/>
    <property type="project" value="InterPro"/>
</dbReference>
<evidence type="ECO:0000259" key="1">
    <source>
        <dbReference type="PROSITE" id="PS50060"/>
    </source>
</evidence>
<dbReference type="PROSITE" id="PS51257">
    <property type="entry name" value="PROKAR_LIPOPROTEIN"/>
    <property type="match status" value="1"/>
</dbReference>
<comment type="caution">
    <text evidence="2">The sequence shown here is derived from an EMBL/GenBank/DDBJ whole genome shotgun (WGS) entry which is preliminary data.</text>
</comment>
<organism evidence="2 3">
    <name type="scientific">Sorangium cellulosum</name>
    <name type="common">Polyangium cellulosum</name>
    <dbReference type="NCBI Taxonomy" id="56"/>
    <lineage>
        <taxon>Bacteria</taxon>
        <taxon>Pseudomonadati</taxon>
        <taxon>Myxococcota</taxon>
        <taxon>Polyangia</taxon>
        <taxon>Polyangiales</taxon>
        <taxon>Polyangiaceae</taxon>
        <taxon>Sorangium</taxon>
    </lineage>
</organism>
<dbReference type="InterPro" id="IPR000998">
    <property type="entry name" value="MAM_dom"/>
</dbReference>
<dbReference type="Gene3D" id="2.60.120.200">
    <property type="match status" value="1"/>
</dbReference>
<evidence type="ECO:0000313" key="3">
    <source>
        <dbReference type="Proteomes" id="UP000075635"/>
    </source>
</evidence>
<dbReference type="SUPFAM" id="SSF49899">
    <property type="entry name" value="Concanavalin A-like lectins/glucanases"/>
    <property type="match status" value="1"/>
</dbReference>
<accession>A0A150SHE3</accession>
<dbReference type="EMBL" id="JEMB01001000">
    <property type="protein sequence ID" value="KYF91628.1"/>
    <property type="molecule type" value="Genomic_DNA"/>
</dbReference>
<dbReference type="AlphaFoldDB" id="A0A150SHE3"/>
<gene>
    <name evidence="2" type="ORF">BE17_36115</name>
</gene>